<dbReference type="RefSeq" id="WP_208830984.1">
    <property type="nucleotide sequence ID" value="NZ_CP072110.1"/>
</dbReference>
<reference evidence="1" key="1">
    <citation type="submission" date="2021-03" db="EMBL/GenBank/DDBJ databases">
        <title>Description of Psychrosphaera ytuae sp. nov. isolated from deep sea sediment of South China Sea.</title>
        <authorList>
            <person name="Zhang J."/>
            <person name="Xu X.-D."/>
        </authorList>
    </citation>
    <scope>NUCLEOTIDE SEQUENCE</scope>
    <source>
        <strain evidence="1">MTZ26</strain>
    </source>
</reference>
<protein>
    <submittedName>
        <fullName evidence="1">Nucleotidyltransferase family protein</fullName>
    </submittedName>
</protein>
<dbReference type="AlphaFoldDB" id="A0A975DCG4"/>
<proteinExistence type="predicted"/>
<gene>
    <name evidence="1" type="ORF">J1N51_10130</name>
</gene>
<accession>A0A975DCG4</accession>
<sequence>MNSILLRLFIKPKQAIDLTNTEWTHVLTHGRNQNMLGRLYAKLKSAGLSEQLPQNVITHMTNCEKTEQRQRINIDRELKEISNALSEKHVSGVVLKGAAYSLLELRCADGRIFNDIDVLVAHSDLRKAEIGLMTKSWFHTKENDYDKRYFREWMHEIPPMVHKVRHTTIDLHHNILPLTNRQHFSSDLLKREKTQYDGLYVLTPVDRFIHSAVHLFTESEFPHAIRDLTDLILLFEDVEASLESTSTTAEQVILLRSDELNLNNYIQLAIYFVLFHKEKDKSSSIKALLCKSAVTRLLTLPSYQIVFDQDCAVPTKVSHKLALLWLMIRSHLIKMPLRILIPHLVRKFIFNTKKRFSDEEKQHLQ</sequence>
<dbReference type="KEGG" id="psym:J1N51_10130"/>
<evidence type="ECO:0000313" key="1">
    <source>
        <dbReference type="EMBL" id="QTH63100.1"/>
    </source>
</evidence>
<name>A0A975DCG4_9GAMM</name>
<evidence type="ECO:0000313" key="2">
    <source>
        <dbReference type="Proteomes" id="UP000682739"/>
    </source>
</evidence>
<organism evidence="1 2">
    <name type="scientific">Psychrosphaera ytuae</name>
    <dbReference type="NCBI Taxonomy" id="2820710"/>
    <lineage>
        <taxon>Bacteria</taxon>
        <taxon>Pseudomonadati</taxon>
        <taxon>Pseudomonadota</taxon>
        <taxon>Gammaproteobacteria</taxon>
        <taxon>Alteromonadales</taxon>
        <taxon>Pseudoalteromonadaceae</taxon>
        <taxon>Psychrosphaera</taxon>
    </lineage>
</organism>
<dbReference type="EMBL" id="CP072110">
    <property type="protein sequence ID" value="QTH63100.1"/>
    <property type="molecule type" value="Genomic_DNA"/>
</dbReference>
<dbReference type="Pfam" id="PF14907">
    <property type="entry name" value="NTP_transf_5"/>
    <property type="match status" value="1"/>
</dbReference>
<dbReference type="InterPro" id="IPR039498">
    <property type="entry name" value="NTP_transf_5"/>
</dbReference>
<dbReference type="Proteomes" id="UP000682739">
    <property type="component" value="Chromosome"/>
</dbReference>
<keyword evidence="2" id="KW-1185">Reference proteome</keyword>